<dbReference type="PANTHER" id="PTHR23116">
    <property type="entry name" value="PDZ DOMAIN CONTAINING WHIRLIN AND HARMONIN-RELATED"/>
    <property type="match status" value="1"/>
</dbReference>
<feature type="region of interest" description="Disordered" evidence="4">
    <location>
        <begin position="609"/>
        <end position="758"/>
    </location>
</feature>
<keyword evidence="3" id="KW-0966">Cell projection</keyword>
<keyword evidence="2" id="KW-0677">Repeat</keyword>
<proteinExistence type="predicted"/>
<feature type="compositionally biased region" description="Acidic residues" evidence="4">
    <location>
        <begin position="663"/>
        <end position="676"/>
    </location>
</feature>
<dbReference type="CDD" id="cd00136">
    <property type="entry name" value="PDZ_canonical"/>
    <property type="match status" value="1"/>
</dbReference>
<dbReference type="GO" id="GO:0032426">
    <property type="term" value="C:stereocilium tip"/>
    <property type="evidence" value="ECO:0007669"/>
    <property type="project" value="TreeGrafter"/>
</dbReference>
<dbReference type="CDD" id="cd06742">
    <property type="entry name" value="PDZ3_FL-whirlin-like"/>
    <property type="match status" value="1"/>
</dbReference>
<dbReference type="PANTHER" id="PTHR23116:SF29">
    <property type="entry name" value="PDZ DOMAIN-CONTAINING PROTEIN 7"/>
    <property type="match status" value="1"/>
</dbReference>
<dbReference type="EnsemblMetazoa" id="XM_006566325">
    <property type="protein sequence ID" value="XP_006566388"/>
    <property type="gene ID" value="LOC410320"/>
</dbReference>
<dbReference type="SMART" id="SM00228">
    <property type="entry name" value="PDZ"/>
    <property type="match status" value="3"/>
</dbReference>
<dbReference type="OrthoDB" id="10029564at2759"/>
<feature type="domain" description="PDZ" evidence="5">
    <location>
        <begin position="221"/>
        <end position="292"/>
    </location>
</feature>
<dbReference type="InterPro" id="IPR051844">
    <property type="entry name" value="USH2_Complex_Protein"/>
</dbReference>
<feature type="compositionally biased region" description="Basic and acidic residues" evidence="4">
    <location>
        <begin position="693"/>
        <end position="706"/>
    </location>
</feature>
<gene>
    <name evidence="8" type="primary">LOC410320</name>
</gene>
<evidence type="ECO:0000256" key="3">
    <source>
        <dbReference type="ARBA" id="ARBA00023273"/>
    </source>
</evidence>
<dbReference type="RefSeq" id="XP_006566388.1">
    <property type="nucleotide sequence ID" value="XM_006566325.3"/>
</dbReference>
<evidence type="ECO:0000313" key="7">
    <source>
        <dbReference type="Proteomes" id="UP000005203"/>
    </source>
</evidence>
<organism evidence="6">
    <name type="scientific">Apis mellifera</name>
    <name type="common">Honeybee</name>
    <dbReference type="NCBI Taxonomy" id="7460"/>
    <lineage>
        <taxon>Eukaryota</taxon>
        <taxon>Metazoa</taxon>
        <taxon>Ecdysozoa</taxon>
        <taxon>Arthropoda</taxon>
        <taxon>Hexapoda</taxon>
        <taxon>Insecta</taxon>
        <taxon>Pterygota</taxon>
        <taxon>Neoptera</taxon>
        <taxon>Endopterygota</taxon>
        <taxon>Hymenoptera</taxon>
        <taxon>Apocrita</taxon>
        <taxon>Aculeata</taxon>
        <taxon>Apoidea</taxon>
        <taxon>Anthophila</taxon>
        <taxon>Apidae</taxon>
        <taxon>Apis</taxon>
    </lineage>
</organism>
<dbReference type="SUPFAM" id="SSF50156">
    <property type="entry name" value="PDZ domain-like"/>
    <property type="match status" value="3"/>
</dbReference>
<evidence type="ECO:0000313" key="6">
    <source>
        <dbReference type="EnsemblMetazoa" id="XP_006566388"/>
    </source>
</evidence>
<feature type="region of interest" description="Disordered" evidence="4">
    <location>
        <begin position="308"/>
        <end position="347"/>
    </location>
</feature>
<feature type="region of interest" description="Disordered" evidence="4">
    <location>
        <begin position="1"/>
        <end position="56"/>
    </location>
</feature>
<feature type="compositionally biased region" description="Low complexity" evidence="4">
    <location>
        <begin position="166"/>
        <end position="199"/>
    </location>
</feature>
<dbReference type="GO" id="GO:0002142">
    <property type="term" value="C:stereocilia ankle link complex"/>
    <property type="evidence" value="ECO:0007669"/>
    <property type="project" value="TreeGrafter"/>
</dbReference>
<evidence type="ECO:0000313" key="8">
    <source>
        <dbReference type="RefSeq" id="XP_006566388.1"/>
    </source>
</evidence>
<feature type="region of interest" description="Disordered" evidence="4">
    <location>
        <begin position="88"/>
        <end position="143"/>
    </location>
</feature>
<dbReference type="CTD" id="39533"/>
<sequence>MTSGMPAHPAREPVDTRFTTRVQVPRQCGRKHRSDKTDPKGMASSTEDYGSELQELQWGGGGGSHFLRSGSHFLRSGTGGCYEAEDLEPTSRHHGSQHRGYYSPPGTSYTIVERPPSAPHHHSSHTTPYRHRGHATPGSGAISPEQVLRLFGNGVSERRQGDRRTPASSPASVAAVRSTPSSTSQQQQQSQQSQQSQPNPANPPTSPSSQPLSLQELTVRTITMTRDPPDSHGFGICVKGGKDAGVGVYISRVEEGSVAERAGLRPGDTILEVNGTPFRAVTHEEALKMLKSCRTLSMTVRGPALDPRCRGGHPVWSSSGRQQSCSWIDRQGRPTSPPPLYPPRDPRYGPRTRKVELCIEPGQSLGLMIRGGLEYGLGIYVTGVDKDSVADRAGLLVGDQIIEVNGQSFEEATHDEAVEILKTNKRMTLLIRDVGKVPHSCTTSQPIVVPSTRYPEHDPLLLESPGNHRPPSPTIASDWRHRNVHMVSAATAAMVEEKARVVLARSERAALSQLLADYRTRRMTIEELVVSLGDLLNTHEKLTLLTELRELVDSKDRAAFDDLVYRPRVARRKGDRAHSDLIVTPSLHDLPRGVPGGCCRPGRLVDVEGDPLGVTGPLLPRDNQEYRSPSEDSGLGADMPRTRAGCRRTPQHQVTTSDLALSNDDECDNQDYEDELENGRGRRHSSPGGSRGNPRDYGHHHLHPDNLESDGGCDGSDAEMIGNGRRGGGTERDRDMEEDEDEGREERSSEGGGGGGFGGWRSHLLGGLTQRVKSWYWGARPLELAHKLSRSFDMQEAQLLEEGGSGAATAGAGGAGGPPRRHHSAQRLARSEISERREEDGALVVPDHQGNLRITVKKTKSILGIAIEGGANTKHPLPRIINIHDNGAAYEAGGLEVGQLILEVDGHKVEGLHHQEVARLIAESFARRDRNEIEFLVVEAKKSNLEPKPTALIFLEA</sequence>
<dbReference type="AlphaFoldDB" id="A0A7M7GTN7"/>
<dbReference type="Pfam" id="PF00595">
    <property type="entry name" value="PDZ"/>
    <property type="match status" value="3"/>
</dbReference>
<name>A0A7M7GTN7_APIME</name>
<feature type="compositionally biased region" description="Basic residues" evidence="4">
    <location>
        <begin position="119"/>
        <end position="134"/>
    </location>
</feature>
<feature type="compositionally biased region" description="Gly residues" evidence="4">
    <location>
        <begin position="805"/>
        <end position="817"/>
    </location>
</feature>
<dbReference type="InterPro" id="IPR001478">
    <property type="entry name" value="PDZ"/>
</dbReference>
<accession>A0A7M7GTN7</accession>
<comment type="subcellular location">
    <subcellularLocation>
        <location evidence="1">Cell projection</location>
    </subcellularLocation>
</comment>
<accession>A0A8B6Z475</accession>
<feature type="compositionally biased region" description="Basic and acidic residues" evidence="4">
    <location>
        <begin position="156"/>
        <end position="165"/>
    </location>
</feature>
<dbReference type="FunFam" id="2.30.42.10:FF:000173">
    <property type="entry name" value="whirlin isoform X4"/>
    <property type="match status" value="1"/>
</dbReference>
<dbReference type="Gene3D" id="1.20.1160.20">
    <property type="match status" value="1"/>
</dbReference>
<reference evidence="6" key="1">
    <citation type="submission" date="2021-01" db="UniProtKB">
        <authorList>
            <consortium name="EnsemblMetazoa"/>
        </authorList>
    </citation>
    <scope>IDENTIFICATION</scope>
    <source>
        <strain evidence="6">DH4</strain>
    </source>
</reference>
<feature type="region of interest" description="Disordered" evidence="4">
    <location>
        <begin position="805"/>
        <end position="825"/>
    </location>
</feature>
<dbReference type="PROSITE" id="PS50106">
    <property type="entry name" value="PDZ"/>
    <property type="match status" value="3"/>
</dbReference>
<evidence type="ECO:0000256" key="4">
    <source>
        <dbReference type="SAM" id="MobiDB-lite"/>
    </source>
</evidence>
<evidence type="ECO:0000259" key="5">
    <source>
        <dbReference type="PROSITE" id="PS50106"/>
    </source>
</evidence>
<dbReference type="FunFam" id="2.30.42.10:FF:000087">
    <property type="entry name" value="Whirlin a"/>
    <property type="match status" value="1"/>
</dbReference>
<protein>
    <submittedName>
        <fullName evidence="8">Whirlin isoform X5</fullName>
    </submittedName>
</protein>
<evidence type="ECO:0000256" key="1">
    <source>
        <dbReference type="ARBA" id="ARBA00004316"/>
    </source>
</evidence>
<dbReference type="Proteomes" id="UP000005203">
    <property type="component" value="Linkage group LG11"/>
</dbReference>
<dbReference type="GeneID" id="410320"/>
<feature type="compositionally biased region" description="Polar residues" evidence="4">
    <location>
        <begin position="651"/>
        <end position="660"/>
    </location>
</feature>
<feature type="domain" description="PDZ" evidence="5">
    <location>
        <begin position="354"/>
        <end position="422"/>
    </location>
</feature>
<dbReference type="GO" id="GO:0005886">
    <property type="term" value="C:plasma membrane"/>
    <property type="evidence" value="ECO:0007669"/>
    <property type="project" value="TreeGrafter"/>
</dbReference>
<feature type="region of interest" description="Disordered" evidence="4">
    <location>
        <begin position="156"/>
        <end position="213"/>
    </location>
</feature>
<feature type="compositionally biased region" description="Polar residues" evidence="4">
    <location>
        <begin position="316"/>
        <end position="326"/>
    </location>
</feature>
<dbReference type="InterPro" id="IPR036034">
    <property type="entry name" value="PDZ_sf"/>
</dbReference>
<keyword evidence="7" id="KW-1185">Reference proteome</keyword>
<evidence type="ECO:0000256" key="2">
    <source>
        <dbReference type="ARBA" id="ARBA00022737"/>
    </source>
</evidence>
<dbReference type="CDD" id="cd06741">
    <property type="entry name" value="PDZ2_FL-whirlin"/>
    <property type="match status" value="1"/>
</dbReference>
<feature type="domain" description="PDZ" evidence="5">
    <location>
        <begin position="853"/>
        <end position="924"/>
    </location>
</feature>
<reference evidence="8" key="2">
    <citation type="submission" date="2025-04" db="UniProtKB">
        <authorList>
            <consortium name="RefSeq"/>
        </authorList>
    </citation>
    <scope>IDENTIFICATION</scope>
    <source>
        <strain evidence="8">DH4</strain>
        <tissue evidence="8">Whole body</tissue>
    </source>
</reference>
<dbReference type="GO" id="GO:0005929">
    <property type="term" value="C:cilium"/>
    <property type="evidence" value="ECO:0007669"/>
    <property type="project" value="TreeGrafter"/>
</dbReference>
<dbReference type="Gene3D" id="2.30.42.10">
    <property type="match status" value="3"/>
</dbReference>